<name>A0A0D6ZZI7_9AGAR</name>
<dbReference type="GO" id="GO:0016020">
    <property type="term" value="C:membrane"/>
    <property type="evidence" value="ECO:0007669"/>
    <property type="project" value="TreeGrafter"/>
</dbReference>
<dbReference type="OrthoDB" id="6500128at2759"/>
<dbReference type="GO" id="GO:0016887">
    <property type="term" value="F:ATP hydrolysis activity"/>
    <property type="evidence" value="ECO:0007669"/>
    <property type="project" value="InterPro"/>
</dbReference>
<sequence>MFCITCQGAFYAGCTYGVASGFKCVAIVGASGSDKTTLAALLQCLYELTLGNISIGFSDLAKTEVHHLRKHMSVVSQNPHLFDVSAVQNITYNPWCISTAMAANVHNFIMSLPKGYDMLLGANATALISGGQAQRLQITRALARPSRILILDECTSALDPVNQAAVIETIHQAKRGRTMIMATHKLPSAGVD</sequence>
<dbReference type="Proteomes" id="UP000054144">
    <property type="component" value="Unassembled WGS sequence"/>
</dbReference>
<feature type="domain" description="AAA+ ATPase" evidence="3">
    <location>
        <begin position="21"/>
        <end position="192"/>
    </location>
</feature>
<keyword evidence="2" id="KW-0067">ATP-binding</keyword>
<keyword evidence="4" id="KW-0378">Hydrolase</keyword>
<dbReference type="InterPro" id="IPR003439">
    <property type="entry name" value="ABC_transporter-like_ATP-bd"/>
</dbReference>
<organism evidence="4 5">
    <name type="scientific">Fistulina hepatica ATCC 64428</name>
    <dbReference type="NCBI Taxonomy" id="1128425"/>
    <lineage>
        <taxon>Eukaryota</taxon>
        <taxon>Fungi</taxon>
        <taxon>Dikarya</taxon>
        <taxon>Basidiomycota</taxon>
        <taxon>Agaricomycotina</taxon>
        <taxon>Agaricomycetes</taxon>
        <taxon>Agaricomycetidae</taxon>
        <taxon>Agaricales</taxon>
        <taxon>Fistulinaceae</taxon>
        <taxon>Fistulina</taxon>
    </lineage>
</organism>
<reference evidence="4 5" key="1">
    <citation type="journal article" date="2015" name="Fungal Genet. Biol.">
        <title>Evolution of novel wood decay mechanisms in Agaricales revealed by the genome sequences of Fistulina hepatica and Cylindrobasidium torrendii.</title>
        <authorList>
            <person name="Floudas D."/>
            <person name="Held B.W."/>
            <person name="Riley R."/>
            <person name="Nagy L.G."/>
            <person name="Koehler G."/>
            <person name="Ransdell A.S."/>
            <person name="Younus H."/>
            <person name="Chow J."/>
            <person name="Chiniquy J."/>
            <person name="Lipzen A."/>
            <person name="Tritt A."/>
            <person name="Sun H."/>
            <person name="Haridas S."/>
            <person name="LaButti K."/>
            <person name="Ohm R.A."/>
            <person name="Kues U."/>
            <person name="Blanchette R.A."/>
            <person name="Grigoriev I.V."/>
            <person name="Minto R.E."/>
            <person name="Hibbett D.S."/>
        </authorList>
    </citation>
    <scope>NUCLEOTIDE SEQUENCE [LARGE SCALE GENOMIC DNA]</scope>
    <source>
        <strain evidence="4 5">ATCC 64428</strain>
    </source>
</reference>
<evidence type="ECO:0000313" key="4">
    <source>
        <dbReference type="EMBL" id="KIY42958.1"/>
    </source>
</evidence>
<dbReference type="InterPro" id="IPR039421">
    <property type="entry name" value="Type_1_exporter"/>
</dbReference>
<dbReference type="InterPro" id="IPR027417">
    <property type="entry name" value="P-loop_NTPase"/>
</dbReference>
<dbReference type="PANTHER" id="PTHR24221">
    <property type="entry name" value="ATP-BINDING CASSETTE SUB-FAMILY B"/>
    <property type="match status" value="1"/>
</dbReference>
<keyword evidence="5" id="KW-1185">Reference proteome</keyword>
<dbReference type="InterPro" id="IPR003593">
    <property type="entry name" value="AAA+_ATPase"/>
</dbReference>
<accession>A0A0D6ZZI7</accession>
<dbReference type="AlphaFoldDB" id="A0A0D6ZZI7"/>
<evidence type="ECO:0000313" key="5">
    <source>
        <dbReference type="Proteomes" id="UP000054144"/>
    </source>
</evidence>
<evidence type="ECO:0000256" key="2">
    <source>
        <dbReference type="ARBA" id="ARBA00022840"/>
    </source>
</evidence>
<keyword evidence="1" id="KW-0547">Nucleotide-binding</keyword>
<dbReference type="Pfam" id="PF00005">
    <property type="entry name" value="ABC_tran"/>
    <property type="match status" value="1"/>
</dbReference>
<dbReference type="EMBL" id="KN882149">
    <property type="protein sequence ID" value="KIY42958.1"/>
    <property type="molecule type" value="Genomic_DNA"/>
</dbReference>
<dbReference type="Gene3D" id="3.40.50.300">
    <property type="entry name" value="P-loop containing nucleotide triphosphate hydrolases"/>
    <property type="match status" value="1"/>
</dbReference>
<protein>
    <submittedName>
        <fullName evidence="4">p-loop containing nucleoside triphosphate hydrolase protein</fullName>
    </submittedName>
</protein>
<proteinExistence type="predicted"/>
<dbReference type="PANTHER" id="PTHR24221:SF648">
    <property type="entry name" value="ABC-TYPE TRANSPORTER ATR1"/>
    <property type="match status" value="1"/>
</dbReference>
<dbReference type="SMART" id="SM00382">
    <property type="entry name" value="AAA"/>
    <property type="match status" value="1"/>
</dbReference>
<dbReference type="GO" id="GO:0042626">
    <property type="term" value="F:ATPase-coupled transmembrane transporter activity"/>
    <property type="evidence" value="ECO:0007669"/>
    <property type="project" value="TreeGrafter"/>
</dbReference>
<dbReference type="SUPFAM" id="SSF52540">
    <property type="entry name" value="P-loop containing nucleoside triphosphate hydrolases"/>
    <property type="match status" value="1"/>
</dbReference>
<dbReference type="GO" id="GO:0005524">
    <property type="term" value="F:ATP binding"/>
    <property type="evidence" value="ECO:0007669"/>
    <property type="project" value="UniProtKB-KW"/>
</dbReference>
<gene>
    <name evidence="4" type="ORF">FISHEDRAFT_54427</name>
</gene>
<evidence type="ECO:0000259" key="3">
    <source>
        <dbReference type="SMART" id="SM00382"/>
    </source>
</evidence>
<evidence type="ECO:0000256" key="1">
    <source>
        <dbReference type="ARBA" id="ARBA00022741"/>
    </source>
</evidence>